<evidence type="ECO:0000256" key="6">
    <source>
        <dbReference type="ARBA" id="ARBA00023186"/>
    </source>
</evidence>
<dbReference type="GO" id="GO:0010008">
    <property type="term" value="C:endosome membrane"/>
    <property type="evidence" value="ECO:0007669"/>
    <property type="project" value="TreeGrafter"/>
</dbReference>
<dbReference type="EMBL" id="LK023346">
    <property type="protein sequence ID" value="CDS11248.1"/>
    <property type="molecule type" value="Genomic_DNA"/>
</dbReference>
<evidence type="ECO:0000313" key="10">
    <source>
        <dbReference type="EMBL" id="CDS11248.1"/>
    </source>
</evidence>
<evidence type="ECO:0000256" key="8">
    <source>
        <dbReference type="SAM" id="MobiDB-lite"/>
    </source>
</evidence>
<dbReference type="Pfam" id="PF12755">
    <property type="entry name" value="Vac14_Fab1_bd"/>
    <property type="match status" value="1"/>
</dbReference>
<dbReference type="InterPro" id="IPR021841">
    <property type="entry name" value="VAC14_Fig4p-bd"/>
</dbReference>
<dbReference type="InterPro" id="IPR009053">
    <property type="entry name" value="Prefoldin"/>
</dbReference>
<comment type="similarity">
    <text evidence="2">Belongs to the prefoldin subunit beta family.</text>
</comment>
<keyword evidence="6" id="KW-0143">Chaperone</keyword>
<dbReference type="GO" id="GO:0006661">
    <property type="term" value="P:phosphatidylinositol biosynthetic process"/>
    <property type="evidence" value="ECO:0007669"/>
    <property type="project" value="InterPro"/>
</dbReference>
<keyword evidence="7" id="KW-0175">Coiled coil</keyword>
<dbReference type="GO" id="GO:0051082">
    <property type="term" value="F:unfolded protein binding"/>
    <property type="evidence" value="ECO:0007669"/>
    <property type="project" value="InterPro"/>
</dbReference>
<evidence type="ECO:0000256" key="2">
    <source>
        <dbReference type="ARBA" id="ARBA00008045"/>
    </source>
</evidence>
<sequence length="855" mass="98575">MQPIDKRFSVFTPTVIRELTHKKYDRRKVAALEVESLVKASKDHPAQVSRIIDELDVAPYLDTVVPPILESMGRKESSVRYYACECMYNVAKVSKGELLRFFNSVFEAQCKLSTNKEPSIKNGRDILDRLIKEIAFELAGTYTTYHGIPKGVPVKAFSIQKFIPYLRRRIYSHHPAERLYVMSWIGLLDSIPEFNLVWYLPEFMDGLIRVLGDANQPVRANARLLLARFFQQVQTMVHQQHSDEGVALSRQPKDEEQQQQQQPRWEKEQDARMIEILIPHLSSPKEDIQRTALQWIIEFITIAKDVVLQFTPRIIIAVLPSLEHPVPTISAFAIETNRNLQKLVMEYKAPEPVNSKSDPSFPNSNKRHNPSSTRQEKDTDSMLIPTLRRTHRSDIGHQLTKRSEPAPGDMFDYQLTVINLRLQLHSDYTLTRIESLRWLMLLHTKAREKVVLLTLELIAQVAEQGGDKEIDKLAKDLLSLFSIDGDLLETRGDSIILELCVHLGPEQVFCTMARILEQEKDLDFANMMVQNLNIILITSEELDDIRKQLRALDTKEGQHLFLTLYRSWCHNAISAFSLTLMAEAYDHAANMLQFFADIEMTVTMLIQLDQLVQLLESPVFTCNDTYNDNEIGRLIQMSLCETDLRLQLLEPNKYPQLLKCLYGIFMLLPQSASLSPLRSRLNSASSLGFMHAMPKNNVTLTTSRSISMNSTNPTKKEPALDFEDLMQHLRTFQFKHEAYRNQYYSLHSSSAVTRPYNKFKNELQQLAQKVGELESEVEEHKLVIDSISPLEPDRKCFRMVGGVLVERTVKEVLPALQTNYNGIQQVIQSLLQSYKRKEQEFQEFQKKHNIQMVTK</sequence>
<gene>
    <name evidence="10" type="ORF">LRAMOSA03511</name>
</gene>
<dbReference type="GO" id="GO:0016272">
    <property type="term" value="C:prefoldin complex"/>
    <property type="evidence" value="ECO:0007669"/>
    <property type="project" value="InterPro"/>
</dbReference>
<dbReference type="GO" id="GO:0006457">
    <property type="term" value="P:protein folding"/>
    <property type="evidence" value="ECO:0007669"/>
    <property type="project" value="InterPro"/>
</dbReference>
<dbReference type="Gene3D" id="1.10.287.370">
    <property type="match status" value="1"/>
</dbReference>
<keyword evidence="4" id="KW-0677">Repeat</keyword>
<evidence type="ECO:0000256" key="7">
    <source>
        <dbReference type="SAM" id="Coils"/>
    </source>
</evidence>
<feature type="region of interest" description="Disordered" evidence="8">
    <location>
        <begin position="243"/>
        <end position="266"/>
    </location>
</feature>
<dbReference type="Gene3D" id="1.25.10.10">
    <property type="entry name" value="Leucine-rich Repeat Variant"/>
    <property type="match status" value="2"/>
</dbReference>
<proteinExistence type="inferred from homology"/>
<dbReference type="Pfam" id="PF01920">
    <property type="entry name" value="Prefoldin_2"/>
    <property type="match status" value="1"/>
</dbReference>
<comment type="similarity">
    <text evidence="3">Belongs to the VAC14 family.</text>
</comment>
<feature type="coiled-coil region" evidence="7">
    <location>
        <begin position="756"/>
        <end position="783"/>
    </location>
</feature>
<evidence type="ECO:0000256" key="1">
    <source>
        <dbReference type="ARBA" id="ARBA00004308"/>
    </source>
</evidence>
<dbReference type="InterPro" id="IPR026825">
    <property type="entry name" value="Vac14"/>
</dbReference>
<dbReference type="InterPro" id="IPR016024">
    <property type="entry name" value="ARM-type_fold"/>
</dbReference>
<dbReference type="Pfam" id="PF11916">
    <property type="entry name" value="Vac14_Fig4_bd"/>
    <property type="match status" value="2"/>
</dbReference>
<dbReference type="InterPro" id="IPR002777">
    <property type="entry name" value="PFD_beta-like"/>
</dbReference>
<dbReference type="InterPro" id="IPR011989">
    <property type="entry name" value="ARM-like"/>
</dbReference>
<keyword evidence="5" id="KW-0472">Membrane</keyword>
<name>A0A077WW46_9FUNG</name>
<dbReference type="GO" id="GO:0070772">
    <property type="term" value="C:PAS complex"/>
    <property type="evidence" value="ECO:0007669"/>
    <property type="project" value="InterPro"/>
</dbReference>
<accession>A0A077WW46</accession>
<dbReference type="AlphaFoldDB" id="A0A077WW46"/>
<comment type="subcellular location">
    <subcellularLocation>
        <location evidence="1">Endomembrane system</location>
    </subcellularLocation>
</comment>
<evidence type="ECO:0000256" key="3">
    <source>
        <dbReference type="ARBA" id="ARBA00010225"/>
    </source>
</evidence>
<dbReference type="SUPFAM" id="SSF48371">
    <property type="entry name" value="ARM repeat"/>
    <property type="match status" value="1"/>
</dbReference>
<feature type="domain" description="Vacuolar protein 14 C-terminal Fig4-binding" evidence="9">
    <location>
        <begin position="486"/>
        <end position="621"/>
    </location>
</feature>
<dbReference type="PANTHER" id="PTHR16023:SF0">
    <property type="entry name" value="PROTEIN VAC14 HOMOLOG"/>
    <property type="match status" value="1"/>
</dbReference>
<dbReference type="FunFam" id="1.10.287.370:FF:000002">
    <property type="entry name" value="Prefoldin subunit 2"/>
    <property type="match status" value="1"/>
</dbReference>
<reference evidence="10" key="1">
    <citation type="journal article" date="2014" name="Genome Announc.">
        <title>De novo whole-genome sequence and genome annotation of Lichtheimia ramosa.</title>
        <authorList>
            <person name="Linde J."/>
            <person name="Schwartze V."/>
            <person name="Binder U."/>
            <person name="Lass-Florl C."/>
            <person name="Voigt K."/>
            <person name="Horn F."/>
        </authorList>
    </citation>
    <scope>NUCLEOTIDE SEQUENCE</scope>
    <source>
        <strain evidence="10">JMRC FSU:6197</strain>
    </source>
</reference>
<feature type="compositionally biased region" description="Polar residues" evidence="8">
    <location>
        <begin position="354"/>
        <end position="364"/>
    </location>
</feature>
<dbReference type="GO" id="GO:0000329">
    <property type="term" value="C:fungal-type vacuole membrane"/>
    <property type="evidence" value="ECO:0007669"/>
    <property type="project" value="TreeGrafter"/>
</dbReference>
<feature type="domain" description="Vacuolar protein 14 C-terminal Fig4-binding" evidence="9">
    <location>
        <begin position="633"/>
        <end position="683"/>
    </location>
</feature>
<dbReference type="PANTHER" id="PTHR16023">
    <property type="entry name" value="TAX1 BINDING PROTEIN-RELATED"/>
    <property type="match status" value="1"/>
</dbReference>
<dbReference type="CDD" id="cd23163">
    <property type="entry name" value="Prefoldin_2"/>
    <property type="match status" value="1"/>
</dbReference>
<evidence type="ECO:0000256" key="5">
    <source>
        <dbReference type="ARBA" id="ARBA00023136"/>
    </source>
</evidence>
<organism evidence="10">
    <name type="scientific">Lichtheimia ramosa</name>
    <dbReference type="NCBI Taxonomy" id="688394"/>
    <lineage>
        <taxon>Eukaryota</taxon>
        <taxon>Fungi</taxon>
        <taxon>Fungi incertae sedis</taxon>
        <taxon>Mucoromycota</taxon>
        <taxon>Mucoromycotina</taxon>
        <taxon>Mucoromycetes</taxon>
        <taxon>Mucorales</taxon>
        <taxon>Lichtheimiaceae</taxon>
        <taxon>Lichtheimia</taxon>
    </lineage>
</organism>
<evidence type="ECO:0000259" key="9">
    <source>
        <dbReference type="Pfam" id="PF11916"/>
    </source>
</evidence>
<evidence type="ECO:0000256" key="4">
    <source>
        <dbReference type="ARBA" id="ARBA00022737"/>
    </source>
</evidence>
<protein>
    <submittedName>
        <fullName evidence="10">Putative Prefoldin subunit 2</fullName>
    </submittedName>
</protein>
<dbReference type="OrthoDB" id="5574975at2759"/>
<feature type="region of interest" description="Disordered" evidence="8">
    <location>
        <begin position="351"/>
        <end position="384"/>
    </location>
</feature>
<dbReference type="SUPFAM" id="SSF46579">
    <property type="entry name" value="Prefoldin"/>
    <property type="match status" value="1"/>
</dbReference>